<evidence type="ECO:0000313" key="2">
    <source>
        <dbReference type="EMBL" id="SCY13929.1"/>
    </source>
</evidence>
<protein>
    <recommendedName>
        <fullName evidence="4">DUF5082 domain-containing protein</fullName>
    </recommendedName>
</protein>
<dbReference type="AlphaFoldDB" id="A0A1G5DGA3"/>
<organism evidence="2 3">
    <name type="scientific">Butyrivibrio hungatei</name>
    <dbReference type="NCBI Taxonomy" id="185008"/>
    <lineage>
        <taxon>Bacteria</taxon>
        <taxon>Bacillati</taxon>
        <taxon>Bacillota</taxon>
        <taxon>Clostridia</taxon>
        <taxon>Lachnospirales</taxon>
        <taxon>Lachnospiraceae</taxon>
        <taxon>Butyrivibrio</taxon>
    </lineage>
</organism>
<evidence type="ECO:0000313" key="3">
    <source>
        <dbReference type="Proteomes" id="UP000183047"/>
    </source>
</evidence>
<gene>
    <name evidence="2" type="ORF">SAMN02910451_01527</name>
</gene>
<dbReference type="Proteomes" id="UP000183047">
    <property type="component" value="Unassembled WGS sequence"/>
</dbReference>
<dbReference type="RefSeq" id="WP_074462162.1">
    <property type="nucleotide sequence ID" value="NZ_FMUR01000008.1"/>
</dbReference>
<dbReference type="EMBL" id="FMUR01000008">
    <property type="protein sequence ID" value="SCY13929.1"/>
    <property type="molecule type" value="Genomic_DNA"/>
</dbReference>
<sequence>MTRNEKRSEIKKLDEQIKEYEGKIFELEEAYKETKIHYEAIVRDVYEPQKAYDMAPLKIYGNNMYKEADEYRKKMVLELKKSLRDTETFMSQILSIMEKIQKEKQKCENKKKAFEAELDISVS</sequence>
<feature type="coiled-coil region" evidence="1">
    <location>
        <begin position="90"/>
        <end position="117"/>
    </location>
</feature>
<keyword evidence="1" id="KW-0175">Coiled coil</keyword>
<accession>A0A1G5DGA3</accession>
<feature type="coiled-coil region" evidence="1">
    <location>
        <begin position="3"/>
        <end position="37"/>
    </location>
</feature>
<proteinExistence type="predicted"/>
<name>A0A1G5DGA3_9FIRM</name>
<reference evidence="3" key="1">
    <citation type="submission" date="2016-10" db="EMBL/GenBank/DDBJ databases">
        <authorList>
            <person name="Varghese N."/>
            <person name="Submissions S."/>
        </authorList>
    </citation>
    <scope>NUCLEOTIDE SEQUENCE [LARGE SCALE GENOMIC DNA]</scope>
    <source>
        <strain evidence="3">XBD2006</strain>
    </source>
</reference>
<evidence type="ECO:0000256" key="1">
    <source>
        <dbReference type="SAM" id="Coils"/>
    </source>
</evidence>
<evidence type="ECO:0008006" key="4">
    <source>
        <dbReference type="Google" id="ProtNLM"/>
    </source>
</evidence>
<keyword evidence="3" id="KW-1185">Reference proteome</keyword>